<accession>A0A0G4E512</accession>
<evidence type="ECO:0000313" key="1">
    <source>
        <dbReference type="EMBL" id="CEK42264.1"/>
    </source>
</evidence>
<proteinExistence type="predicted"/>
<protein>
    <submittedName>
        <fullName evidence="1">Uncharacterized protein</fullName>
    </submittedName>
</protein>
<name>A0A0G4E512_PSEFS</name>
<keyword evidence="1" id="KW-0614">Plasmid</keyword>
<geneLocation type="plasmid" evidence="1">
    <name>pQBR57</name>
</geneLocation>
<dbReference type="RefSeq" id="WP_192963430.1">
    <property type="nucleotide sequence ID" value="NZ_LN713926.1"/>
</dbReference>
<gene>
    <name evidence="1" type="ORF">PQBR57_0311</name>
</gene>
<sequence>MTNRKHLASLQISHAIGDSTLTATIDPCSFMYPDYGLQMTIMLGEQRGSLHKRLDIDTVTENLAKKLLAQVKVHDCKECSKPALDCTTVKTNQLGLCGDCINTLCEREFEQYMAGDAEELELELTAVKADGKAKGYTHFVTAVIHPAQGDDYFHYMLTKTDDSANIKRKIAKQGSQITTDYKIEVL</sequence>
<dbReference type="AlphaFoldDB" id="A0A0G4E512"/>
<reference evidence="1" key="2">
    <citation type="submission" date="2015-06" db="EMBL/GenBank/DDBJ databases">
        <title>Environmentally co-occuring mercury resistance plasmids are genetically and phenotypically diverse and confer variable context-dependent fitness effects.</title>
        <authorList>
            <person name="Hall J.P.J."/>
            <person name="Harrison E."/>
            <person name="Lilley A.K."/>
            <person name="Paterson S."/>
            <person name="Spiers A.J."/>
            <person name="Brockhurst M.A."/>
        </authorList>
    </citation>
    <scope>NUCLEOTIDE SEQUENCE [LARGE SCALE GENOMIC DNA]</scope>
    <source>
        <strain evidence="1">SBW25</strain>
        <plasmid evidence="1">pQBR57</plasmid>
    </source>
</reference>
<dbReference type="EMBL" id="LN713926">
    <property type="protein sequence ID" value="CEK42264.1"/>
    <property type="molecule type" value="Genomic_DNA"/>
</dbReference>
<reference evidence="1" key="1">
    <citation type="submission" date="2014-12" db="EMBL/GenBank/DDBJ databases">
        <authorList>
            <person name="Hall J."/>
        </authorList>
    </citation>
    <scope>NUCLEOTIDE SEQUENCE [LARGE SCALE GENOMIC DNA]</scope>
    <source>
        <strain evidence="1">SBW25</strain>
        <plasmid evidence="1">pQBR57</plasmid>
    </source>
</reference>
<organism evidence="1">
    <name type="scientific">Pseudomonas fluorescens (strain SBW25)</name>
    <dbReference type="NCBI Taxonomy" id="216595"/>
    <lineage>
        <taxon>Bacteria</taxon>
        <taxon>Pseudomonadati</taxon>
        <taxon>Pseudomonadota</taxon>
        <taxon>Gammaproteobacteria</taxon>
        <taxon>Pseudomonadales</taxon>
        <taxon>Pseudomonadaceae</taxon>
        <taxon>Pseudomonas</taxon>
    </lineage>
</organism>